<dbReference type="AlphaFoldDB" id="Q11LD7"/>
<evidence type="ECO:0000256" key="1">
    <source>
        <dbReference type="SAM" id="SignalP"/>
    </source>
</evidence>
<dbReference type="eggNOG" id="COG4549">
    <property type="taxonomic scope" value="Bacteria"/>
</dbReference>
<evidence type="ECO:0000313" key="3">
    <source>
        <dbReference type="EMBL" id="ABG61788.1"/>
    </source>
</evidence>
<dbReference type="InterPro" id="IPR012533">
    <property type="entry name" value="YcnI-copper_dom"/>
</dbReference>
<dbReference type="SUPFAM" id="SSF110087">
    <property type="entry name" value="DR1885-like metal-binding protein"/>
    <property type="match status" value="1"/>
</dbReference>
<reference evidence="3" key="1">
    <citation type="submission" date="2006-06" db="EMBL/GenBank/DDBJ databases">
        <title>Complete sequence of chromosome of Chelativorans sp. BNC1.</title>
        <authorList>
            <consortium name="US DOE Joint Genome Institute"/>
            <person name="Copeland A."/>
            <person name="Lucas S."/>
            <person name="Lapidus A."/>
            <person name="Barry K."/>
            <person name="Detter J.C."/>
            <person name="Glavina del Rio T."/>
            <person name="Hammon N."/>
            <person name="Israni S."/>
            <person name="Dalin E."/>
            <person name="Tice H."/>
            <person name="Pitluck S."/>
            <person name="Chertkov O."/>
            <person name="Brettin T."/>
            <person name="Bruce D."/>
            <person name="Han C."/>
            <person name="Tapia R."/>
            <person name="Gilna P."/>
            <person name="Schmutz J."/>
            <person name="Larimer F."/>
            <person name="Land M."/>
            <person name="Hauser L."/>
            <person name="Kyrpides N."/>
            <person name="Mikhailova N."/>
            <person name="Richardson P."/>
        </authorList>
    </citation>
    <scope>NUCLEOTIDE SEQUENCE</scope>
    <source>
        <strain evidence="3">BNC1</strain>
    </source>
</reference>
<dbReference type="InterPro" id="IPR038507">
    <property type="entry name" value="YcnI-like_sf"/>
</dbReference>
<dbReference type="Gene3D" id="2.60.40.2230">
    <property type="entry name" value="Uncharacterised protein YcnI-like PF07987, DUF1775"/>
    <property type="match status" value="1"/>
</dbReference>
<feature type="signal peptide" evidence="1">
    <location>
        <begin position="1"/>
        <end position="22"/>
    </location>
</feature>
<dbReference type="PANTHER" id="PTHR36302:SF1">
    <property type="entry name" value="COPPER CHAPERONE PCU(A)C"/>
    <property type="match status" value="1"/>
</dbReference>
<sequence precursor="true">MRYFNLAISAAALAIFPSLATAHVSLEQQQAAPGTYKAVLSIPHGCGGEPTISVRVELPEGFIDAKPVPKPGWSIAIEEGNYARAYDLHGNEVSSGPVAITWSGGSLADEHYDEFAVRGRLANVEAGQRLYFKTVQTCPSGGKNAWVEEPAPGQDPHALEYPAPFVTIAAAESAAEGHHHGAAAISAGDVRISEPWARAMLPGQPTGGAYMTIRNEGAEPDRLLAVTSPAAGKVEIHMMEMKGEVMEMRPVEGGLEVPAGESVSLKPGGLHLMFFDVETPFAEGAEVPVTLEFEKAGRVELSLPVLPASTGRGGGGAHQH</sequence>
<dbReference type="Gene3D" id="2.60.40.1890">
    <property type="entry name" value="PCu(A)C copper chaperone"/>
    <property type="match status" value="1"/>
</dbReference>
<organism evidence="3">
    <name type="scientific">Chelativorans sp. (strain BNC1)</name>
    <dbReference type="NCBI Taxonomy" id="266779"/>
    <lineage>
        <taxon>Bacteria</taxon>
        <taxon>Pseudomonadati</taxon>
        <taxon>Pseudomonadota</taxon>
        <taxon>Alphaproteobacteria</taxon>
        <taxon>Hyphomicrobiales</taxon>
        <taxon>Phyllobacteriaceae</taxon>
        <taxon>Chelativorans</taxon>
    </lineage>
</organism>
<dbReference type="OrthoDB" id="9796962at2"/>
<feature type="domain" description="YncI copper-binding" evidence="2">
    <location>
        <begin position="23"/>
        <end position="168"/>
    </location>
</feature>
<dbReference type="PIRSF" id="PIRSF037139">
    <property type="entry name" value="UCP037139"/>
    <property type="match status" value="1"/>
</dbReference>
<dbReference type="InterPro" id="IPR007410">
    <property type="entry name" value="LpqE-like"/>
</dbReference>
<keyword evidence="1" id="KW-0732">Signal</keyword>
<proteinExistence type="predicted"/>
<dbReference type="InterPro" id="IPR021174">
    <property type="entry name" value="UCP037139"/>
</dbReference>
<dbReference type="InterPro" id="IPR058248">
    <property type="entry name" value="Lxx211020-like"/>
</dbReference>
<dbReference type="PANTHER" id="PTHR36302">
    <property type="entry name" value="BLR7088 PROTEIN"/>
    <property type="match status" value="1"/>
</dbReference>
<dbReference type="STRING" id="266779.Meso_0384"/>
<dbReference type="eggNOG" id="COG2847">
    <property type="taxonomic scope" value="Bacteria"/>
</dbReference>
<feature type="chain" id="PRO_5004180353" description="YncI copper-binding domain-containing protein" evidence="1">
    <location>
        <begin position="23"/>
        <end position="320"/>
    </location>
</feature>
<dbReference type="HOGENOM" id="CLU_893753_0_0_5"/>
<dbReference type="EMBL" id="CP000390">
    <property type="protein sequence ID" value="ABG61788.1"/>
    <property type="molecule type" value="Genomic_DNA"/>
</dbReference>
<evidence type="ECO:0000259" key="2">
    <source>
        <dbReference type="Pfam" id="PF07987"/>
    </source>
</evidence>
<dbReference type="InterPro" id="IPR036182">
    <property type="entry name" value="PCuAC_sf"/>
</dbReference>
<accession>Q11LD7</accession>
<gene>
    <name evidence="3" type="ordered locus">Meso_0384</name>
</gene>
<dbReference type="Pfam" id="PF07987">
    <property type="entry name" value="DUF1775"/>
    <property type="match status" value="1"/>
</dbReference>
<dbReference type="KEGG" id="mes:Meso_0384"/>
<name>Q11LD7_CHESB</name>
<dbReference type="Pfam" id="PF04314">
    <property type="entry name" value="PCuAC"/>
    <property type="match status" value="1"/>
</dbReference>
<protein>
    <recommendedName>
        <fullName evidence="2">YncI copper-binding domain-containing protein</fullName>
    </recommendedName>
</protein>
<dbReference type="CDD" id="cd08545">
    <property type="entry name" value="YcnI_like"/>
    <property type="match status" value="1"/>
</dbReference>